<sequence>MPAIEPKFRDPIYAGVAAATGIAIPGLFVPALDMAGVGVAWTAMVAGIADKAGLDLTPAAAAKLVAAGVAAVSGYIFGSKLLTWAATPLILAFPVAGVPAAIAVNATLNGLFTLRLGMTCASKFSRPDFDASDVLELAMSISTFLVKIPTREELALVREIVAAW</sequence>
<keyword evidence="1" id="KW-1133">Transmembrane helix</keyword>
<name>A0ABP7WK36_9ACTN</name>
<dbReference type="EMBL" id="BAAAZY010000042">
    <property type="protein sequence ID" value="GAA4090637.1"/>
    <property type="molecule type" value="Genomic_DNA"/>
</dbReference>
<evidence type="ECO:0008006" key="4">
    <source>
        <dbReference type="Google" id="ProtNLM"/>
    </source>
</evidence>
<comment type="caution">
    <text evidence="2">The sequence shown here is derived from an EMBL/GenBank/DDBJ whole genome shotgun (WGS) entry which is preliminary data.</text>
</comment>
<evidence type="ECO:0000313" key="3">
    <source>
        <dbReference type="Proteomes" id="UP001499984"/>
    </source>
</evidence>
<evidence type="ECO:0000256" key="1">
    <source>
        <dbReference type="SAM" id="Phobius"/>
    </source>
</evidence>
<evidence type="ECO:0000313" key="2">
    <source>
        <dbReference type="EMBL" id="GAA4090637.1"/>
    </source>
</evidence>
<feature type="transmembrane region" description="Helical" evidence="1">
    <location>
        <begin position="84"/>
        <end position="108"/>
    </location>
</feature>
<keyword evidence="3" id="KW-1185">Reference proteome</keyword>
<organism evidence="2 3">
    <name type="scientific">Streptomyces shaanxiensis</name>
    <dbReference type="NCBI Taxonomy" id="653357"/>
    <lineage>
        <taxon>Bacteria</taxon>
        <taxon>Bacillati</taxon>
        <taxon>Actinomycetota</taxon>
        <taxon>Actinomycetes</taxon>
        <taxon>Kitasatosporales</taxon>
        <taxon>Streptomycetaceae</taxon>
        <taxon>Streptomyces</taxon>
    </lineage>
</organism>
<reference evidence="3" key="1">
    <citation type="journal article" date="2019" name="Int. J. Syst. Evol. Microbiol.">
        <title>The Global Catalogue of Microorganisms (GCM) 10K type strain sequencing project: providing services to taxonomists for standard genome sequencing and annotation.</title>
        <authorList>
            <consortium name="The Broad Institute Genomics Platform"/>
            <consortium name="The Broad Institute Genome Sequencing Center for Infectious Disease"/>
            <person name="Wu L."/>
            <person name="Ma J."/>
        </authorList>
    </citation>
    <scope>NUCLEOTIDE SEQUENCE [LARGE SCALE GENOMIC DNA]</scope>
    <source>
        <strain evidence="3">JCM 16925</strain>
    </source>
</reference>
<feature type="transmembrane region" description="Helical" evidence="1">
    <location>
        <begin position="12"/>
        <end position="29"/>
    </location>
</feature>
<accession>A0ABP7WK36</accession>
<keyword evidence="1" id="KW-0472">Membrane</keyword>
<feature type="transmembrane region" description="Helical" evidence="1">
    <location>
        <begin position="60"/>
        <end position="78"/>
    </location>
</feature>
<proteinExistence type="predicted"/>
<dbReference type="Proteomes" id="UP001499984">
    <property type="component" value="Unassembled WGS sequence"/>
</dbReference>
<protein>
    <recommendedName>
        <fullName evidence="4">DUF697 domain-containing protein</fullName>
    </recommendedName>
</protein>
<keyword evidence="1" id="KW-0812">Transmembrane</keyword>
<gene>
    <name evidence="2" type="ORF">GCM10022233_87430</name>
</gene>
<dbReference type="RefSeq" id="WP_345022089.1">
    <property type="nucleotide sequence ID" value="NZ_BAAAZY010000042.1"/>
</dbReference>